<name>A0A0A9AHQ2_ARUDO</name>
<accession>A0A0A9AHQ2</accession>
<dbReference type="EMBL" id="GBRH01246691">
    <property type="protein sequence ID" value="JAD51204.1"/>
    <property type="molecule type" value="Transcribed_RNA"/>
</dbReference>
<evidence type="ECO:0000313" key="1">
    <source>
        <dbReference type="EMBL" id="JAD51204.1"/>
    </source>
</evidence>
<reference evidence="1" key="1">
    <citation type="submission" date="2014-09" db="EMBL/GenBank/DDBJ databases">
        <authorList>
            <person name="Magalhaes I.L.F."/>
            <person name="Oliveira U."/>
            <person name="Santos F.R."/>
            <person name="Vidigal T.H.D.A."/>
            <person name="Brescovit A.D."/>
            <person name="Santos A.J."/>
        </authorList>
    </citation>
    <scope>NUCLEOTIDE SEQUENCE</scope>
    <source>
        <tissue evidence="1">Shoot tissue taken approximately 20 cm above the soil surface</tissue>
    </source>
</reference>
<reference evidence="1" key="2">
    <citation type="journal article" date="2015" name="Data Brief">
        <title>Shoot transcriptome of the giant reed, Arundo donax.</title>
        <authorList>
            <person name="Barrero R.A."/>
            <person name="Guerrero F.D."/>
            <person name="Moolhuijzen P."/>
            <person name="Goolsby J.A."/>
            <person name="Tidwell J."/>
            <person name="Bellgard S.E."/>
            <person name="Bellgard M.I."/>
        </authorList>
    </citation>
    <scope>NUCLEOTIDE SEQUENCE</scope>
    <source>
        <tissue evidence="1">Shoot tissue taken approximately 20 cm above the soil surface</tissue>
    </source>
</reference>
<sequence length="29" mass="2985">MGALKAQLILELTVSSLAGQTELTLANAQ</sequence>
<organism evidence="1">
    <name type="scientific">Arundo donax</name>
    <name type="common">Giant reed</name>
    <name type="synonym">Donax arundinaceus</name>
    <dbReference type="NCBI Taxonomy" id="35708"/>
    <lineage>
        <taxon>Eukaryota</taxon>
        <taxon>Viridiplantae</taxon>
        <taxon>Streptophyta</taxon>
        <taxon>Embryophyta</taxon>
        <taxon>Tracheophyta</taxon>
        <taxon>Spermatophyta</taxon>
        <taxon>Magnoliopsida</taxon>
        <taxon>Liliopsida</taxon>
        <taxon>Poales</taxon>
        <taxon>Poaceae</taxon>
        <taxon>PACMAD clade</taxon>
        <taxon>Arundinoideae</taxon>
        <taxon>Arundineae</taxon>
        <taxon>Arundo</taxon>
    </lineage>
</organism>
<proteinExistence type="predicted"/>
<dbReference type="AlphaFoldDB" id="A0A0A9AHQ2"/>
<protein>
    <submittedName>
        <fullName evidence="1">Uncharacterized protein</fullName>
    </submittedName>
</protein>